<feature type="compositionally biased region" description="Acidic residues" evidence="1">
    <location>
        <begin position="28"/>
        <end position="42"/>
    </location>
</feature>
<gene>
    <name evidence="3" type="primary">PARPA_01132.1 scaffold 1359</name>
</gene>
<organism evidence="3 4">
    <name type="scientific">Parasitella parasitica</name>
    <dbReference type="NCBI Taxonomy" id="35722"/>
    <lineage>
        <taxon>Eukaryota</taxon>
        <taxon>Fungi</taxon>
        <taxon>Fungi incertae sedis</taxon>
        <taxon>Mucoromycota</taxon>
        <taxon>Mucoromycotina</taxon>
        <taxon>Mucoromycetes</taxon>
        <taxon>Mucorales</taxon>
        <taxon>Mucorineae</taxon>
        <taxon>Mucoraceae</taxon>
        <taxon>Parasitella</taxon>
    </lineage>
</organism>
<name>A0A0B7MY21_9FUNG</name>
<feature type="signal peptide" evidence="2">
    <location>
        <begin position="1"/>
        <end position="22"/>
    </location>
</feature>
<dbReference type="EMBL" id="LN719426">
    <property type="protein sequence ID" value="CEP07824.1"/>
    <property type="molecule type" value="Genomic_DNA"/>
</dbReference>
<feature type="region of interest" description="Disordered" evidence="1">
    <location>
        <begin position="23"/>
        <end position="87"/>
    </location>
</feature>
<accession>A0A0B7MY21</accession>
<evidence type="ECO:0000313" key="3">
    <source>
        <dbReference type="EMBL" id="CEP07824.1"/>
    </source>
</evidence>
<reference evidence="3 4" key="1">
    <citation type="submission" date="2014-09" db="EMBL/GenBank/DDBJ databases">
        <authorList>
            <person name="Ellenberger Sabrina"/>
        </authorList>
    </citation>
    <scope>NUCLEOTIDE SEQUENCE [LARGE SCALE GENOMIC DNA]</scope>
    <source>
        <strain evidence="3 4">CBS 412.66</strain>
    </source>
</reference>
<dbReference type="OrthoDB" id="2287309at2759"/>
<proteinExistence type="predicted"/>
<dbReference type="AlphaFoldDB" id="A0A0B7MY21"/>
<feature type="compositionally biased region" description="Low complexity" evidence="1">
    <location>
        <begin position="54"/>
        <end position="79"/>
    </location>
</feature>
<feature type="chain" id="PRO_5002120114" evidence="2">
    <location>
        <begin position="23"/>
        <end position="179"/>
    </location>
</feature>
<dbReference type="Proteomes" id="UP000054107">
    <property type="component" value="Unassembled WGS sequence"/>
</dbReference>
<keyword evidence="2" id="KW-0732">Signal</keyword>
<sequence>MKSQNILLLLAILAVLTRDATCAKNENEPDENEPDENEPDENEGGHKHPMNMGTSTGPPLPSSTSSASVWASTTPTSASGNWPATSASLPTGAAVSALSSVASDIAAVQSSVASAASSWVASVGNAPSATIASSSNVPAPSSSVYRPYAGPSVLSGSNHVEVSIGVATVGILAFLLTLA</sequence>
<protein>
    <submittedName>
        <fullName evidence="3">Uncharacterized protein</fullName>
    </submittedName>
</protein>
<evidence type="ECO:0000313" key="4">
    <source>
        <dbReference type="Proteomes" id="UP000054107"/>
    </source>
</evidence>
<keyword evidence="4" id="KW-1185">Reference proteome</keyword>
<evidence type="ECO:0000256" key="2">
    <source>
        <dbReference type="SAM" id="SignalP"/>
    </source>
</evidence>
<evidence type="ECO:0000256" key="1">
    <source>
        <dbReference type="SAM" id="MobiDB-lite"/>
    </source>
</evidence>